<dbReference type="RefSeq" id="XP_018146048.1">
    <property type="nucleotide sequence ID" value="XM_018284520.1"/>
</dbReference>
<reference evidence="4 5" key="1">
    <citation type="journal article" date="2016" name="PLoS Pathog.">
        <title>Biosynthesis of antibiotic leucinostatins in bio-control fungus Purpureocillium lilacinum and their inhibition on phytophthora revealed by genome mining.</title>
        <authorList>
            <person name="Wang G."/>
            <person name="Liu Z."/>
            <person name="Lin R."/>
            <person name="Li E."/>
            <person name="Mao Z."/>
            <person name="Ling J."/>
            <person name="Yang Y."/>
            <person name="Yin W.B."/>
            <person name="Xie B."/>
        </authorList>
    </citation>
    <scope>NUCLEOTIDE SEQUENCE [LARGE SCALE GENOMIC DNA]</scope>
    <source>
        <strain evidence="4">170</strain>
    </source>
</reference>
<organism evidence="4 5">
    <name type="scientific">Pochonia chlamydosporia 170</name>
    <dbReference type="NCBI Taxonomy" id="1380566"/>
    <lineage>
        <taxon>Eukaryota</taxon>
        <taxon>Fungi</taxon>
        <taxon>Dikarya</taxon>
        <taxon>Ascomycota</taxon>
        <taxon>Pezizomycotina</taxon>
        <taxon>Sordariomycetes</taxon>
        <taxon>Hypocreomycetidae</taxon>
        <taxon>Hypocreales</taxon>
        <taxon>Clavicipitaceae</taxon>
        <taxon>Pochonia</taxon>
    </lineage>
</organism>
<evidence type="ECO:0000256" key="1">
    <source>
        <dbReference type="SAM" id="MobiDB-lite"/>
    </source>
</evidence>
<dbReference type="AlphaFoldDB" id="A0A179FVD4"/>
<feature type="region of interest" description="Disordered" evidence="1">
    <location>
        <begin position="328"/>
        <end position="372"/>
    </location>
</feature>
<dbReference type="KEGG" id="pchm:VFPPC_05299"/>
<dbReference type="STRING" id="1380566.A0A179FVD4"/>
<dbReference type="OrthoDB" id="3436787at2759"/>
<evidence type="ECO:0000313" key="5">
    <source>
        <dbReference type="Proteomes" id="UP000078397"/>
    </source>
</evidence>
<evidence type="ECO:0000313" key="4">
    <source>
        <dbReference type="EMBL" id="OAQ69198.1"/>
    </source>
</evidence>
<feature type="transmembrane region" description="Helical" evidence="2">
    <location>
        <begin position="377"/>
        <end position="401"/>
    </location>
</feature>
<feature type="chain" id="PRO_5008102034" evidence="3">
    <location>
        <begin position="23"/>
        <end position="545"/>
    </location>
</feature>
<evidence type="ECO:0000256" key="2">
    <source>
        <dbReference type="SAM" id="Phobius"/>
    </source>
</evidence>
<sequence length="545" mass="57012">MVSSSIWAALFGVALMAAGVESAEVVYVTDIEIFTYLAPCASSAISYNVGLESTSTKCGEDKTALQSCICRNTKEFNQLTSSINSDIASGCGTDAGTSNIASASKIMDKYCNPDKAITFSTPTTNQVQAYITELPEISYLPSCAQNGLSYAVVGAFVSKCPRDASLYAPCVCNSDRAKMVSETMSKSVRYSCSNDEDVTAAQGFYNQYCAMNNGTTSFAGPPRPPGDMTYYVTALPQFKSLRTCAQSAMSNVIQWQTESLCASGPQALASCVCIKSGMFGRISSSLTSNVKGYCSSTAIADVTSAVSVLEYYCSAAASKVVATVSESISEPSGTRAVPSRTKPGSSLPSQTGAGGSGGSGDQSDSGTGNGGGKGNKVAVIAASVLGAVVAIVIVAGLIWYFRRRNQRKQRGEQLPAGNTDGPPGGIDPSKYPGHNGVAELSTPSHTPRPELQGNATSYPSELPPHQWSKSELQGDAMHGGQHLRPTQSPHELMTPTSGYQVSPQSATLPSYSSPTTVSPHHGQHPGYWGPQTTESYELATNVPRS</sequence>
<dbReference type="Proteomes" id="UP000078397">
    <property type="component" value="Unassembled WGS sequence"/>
</dbReference>
<evidence type="ECO:0000256" key="3">
    <source>
        <dbReference type="SAM" id="SignalP"/>
    </source>
</evidence>
<dbReference type="CDD" id="cd12087">
    <property type="entry name" value="TM_EGFR-like"/>
    <property type="match status" value="1"/>
</dbReference>
<feature type="region of interest" description="Disordered" evidence="1">
    <location>
        <begin position="407"/>
        <end position="533"/>
    </location>
</feature>
<gene>
    <name evidence="4" type="ORF">VFPPC_05299</name>
</gene>
<name>A0A179FVD4_METCM</name>
<keyword evidence="2" id="KW-0812">Transmembrane</keyword>
<comment type="caution">
    <text evidence="4">The sequence shown here is derived from an EMBL/GenBank/DDBJ whole genome shotgun (WGS) entry which is preliminary data.</text>
</comment>
<dbReference type="GeneID" id="28848514"/>
<feature type="signal peptide" evidence="3">
    <location>
        <begin position="1"/>
        <end position="22"/>
    </location>
</feature>
<keyword evidence="2" id="KW-1133">Transmembrane helix</keyword>
<protein>
    <submittedName>
        <fullName evidence="4">Granule antigen protein (GRA6) domain-containing protein</fullName>
    </submittedName>
</protein>
<feature type="compositionally biased region" description="Polar residues" evidence="1">
    <location>
        <begin position="484"/>
        <end position="518"/>
    </location>
</feature>
<keyword evidence="2" id="KW-0472">Membrane</keyword>
<accession>A0A179FVD4</accession>
<proteinExistence type="predicted"/>
<keyword evidence="5" id="KW-1185">Reference proteome</keyword>
<keyword evidence="3" id="KW-0732">Signal</keyword>
<dbReference type="EMBL" id="LSBJ02000003">
    <property type="protein sequence ID" value="OAQ69198.1"/>
    <property type="molecule type" value="Genomic_DNA"/>
</dbReference>